<name>A0A0G4K8S0_9SPIR</name>
<dbReference type="EMBL" id="CVLB01000002">
    <property type="protein sequence ID" value="CRF34410.1"/>
    <property type="molecule type" value="Genomic_DNA"/>
</dbReference>
<dbReference type="InterPro" id="IPR015068">
    <property type="entry name" value="DUF1877"/>
</dbReference>
<keyword evidence="2" id="KW-1185">Reference proteome</keyword>
<dbReference type="InterPro" id="IPR035944">
    <property type="entry name" value="YfbM-like_sf"/>
</dbReference>
<dbReference type="OrthoDB" id="1821531at2"/>
<gene>
    <name evidence="1" type="ORF">BRSU_2002</name>
</gene>
<protein>
    <recommendedName>
        <fullName evidence="3">DUF1877 domain-containing protein</fullName>
    </recommendedName>
</protein>
<evidence type="ECO:0000313" key="1">
    <source>
        <dbReference type="EMBL" id="CRF34410.1"/>
    </source>
</evidence>
<proteinExistence type="predicted"/>
<organism evidence="1 2">
    <name type="scientific">Brachyspira suanatina</name>
    <dbReference type="NCBI Taxonomy" id="381802"/>
    <lineage>
        <taxon>Bacteria</taxon>
        <taxon>Pseudomonadati</taxon>
        <taxon>Spirochaetota</taxon>
        <taxon>Spirochaetia</taxon>
        <taxon>Brachyspirales</taxon>
        <taxon>Brachyspiraceae</taxon>
        <taxon>Brachyspira</taxon>
    </lineage>
</organism>
<dbReference type="RefSeq" id="WP_048595207.1">
    <property type="nucleotide sequence ID" value="NZ_CVLB01000002.1"/>
</dbReference>
<dbReference type="Gene3D" id="3.40.1760.10">
    <property type="entry name" value="YfbM-like super family"/>
    <property type="match status" value="1"/>
</dbReference>
<evidence type="ECO:0000313" key="2">
    <source>
        <dbReference type="Proteomes" id="UP000043763"/>
    </source>
</evidence>
<sequence length="171" mass="20237">MGCLGVFFALSDRDLNKLLKTSRFERPDFISEDLEEIYFEKHIKYIYELDKSWDAMHRCLSNDGLLVFGDDNYPFGSIIMGGDILYGNGDDEEDYIITLKKSDLVKDIASKIESITKEKFKEKYFKIDEKDYEYPLSDEDFEYTWDYFYRSIDFWKTAADANRAVIFTVDQ</sequence>
<dbReference type="Proteomes" id="UP000043763">
    <property type="component" value="Unassembled WGS sequence"/>
</dbReference>
<dbReference type="SUPFAM" id="SSF111069">
    <property type="entry name" value="Hypothetical protein yfbM"/>
    <property type="match status" value="1"/>
</dbReference>
<accession>A0A0G4K8S0</accession>
<evidence type="ECO:0008006" key="3">
    <source>
        <dbReference type="Google" id="ProtNLM"/>
    </source>
</evidence>
<dbReference type="Pfam" id="PF08974">
    <property type="entry name" value="DUF1877"/>
    <property type="match status" value="1"/>
</dbReference>
<dbReference type="AlphaFoldDB" id="A0A0G4K8S0"/>
<reference evidence="2" key="1">
    <citation type="submission" date="2015-04" db="EMBL/GenBank/DDBJ databases">
        <authorList>
            <person name="Mushtaq Mamoona"/>
        </authorList>
    </citation>
    <scope>NUCLEOTIDE SEQUENCE [LARGE SCALE GENOMIC DNA]</scope>
    <source>
        <strain evidence="2">AN4859/03</strain>
    </source>
</reference>